<name>A0A8X6IW84_9ARAC</name>
<comment type="caution">
    <text evidence="2">The sequence shown here is derived from an EMBL/GenBank/DDBJ whole genome shotgun (WGS) entry which is preliminary data.</text>
</comment>
<protein>
    <submittedName>
        <fullName evidence="2">Uncharacterized protein</fullName>
    </submittedName>
</protein>
<proteinExistence type="predicted"/>
<reference evidence="2" key="1">
    <citation type="submission" date="2020-08" db="EMBL/GenBank/DDBJ databases">
        <title>Multicomponent nature underlies the extraordinary mechanical properties of spider dragline silk.</title>
        <authorList>
            <person name="Kono N."/>
            <person name="Nakamura H."/>
            <person name="Mori M."/>
            <person name="Yoshida Y."/>
            <person name="Ohtoshi R."/>
            <person name="Malay A.D."/>
            <person name="Moran D.A.P."/>
            <person name="Tomita M."/>
            <person name="Numata K."/>
            <person name="Arakawa K."/>
        </authorList>
    </citation>
    <scope>NUCLEOTIDE SEQUENCE</scope>
</reference>
<accession>A0A8X6IW84</accession>
<sequence>MNKRGLASSSNSNCPLNKKRQESKESLQKRETDPYHLRPRNRVTKEAGSRSSGGEMHVWSRVERFKKPSPYNQSRHYRQQFKHQGRQKPEQNPRNGRSSRHSPGQSRSFRQQDRQETNGRPASRRTASLEVLIGDVKDMGKH</sequence>
<evidence type="ECO:0000313" key="3">
    <source>
        <dbReference type="Proteomes" id="UP000886998"/>
    </source>
</evidence>
<organism evidence="2 3">
    <name type="scientific">Trichonephila inaurata madagascariensis</name>
    <dbReference type="NCBI Taxonomy" id="2747483"/>
    <lineage>
        <taxon>Eukaryota</taxon>
        <taxon>Metazoa</taxon>
        <taxon>Ecdysozoa</taxon>
        <taxon>Arthropoda</taxon>
        <taxon>Chelicerata</taxon>
        <taxon>Arachnida</taxon>
        <taxon>Araneae</taxon>
        <taxon>Araneomorphae</taxon>
        <taxon>Entelegynae</taxon>
        <taxon>Araneoidea</taxon>
        <taxon>Nephilidae</taxon>
        <taxon>Trichonephila</taxon>
        <taxon>Trichonephila inaurata</taxon>
    </lineage>
</organism>
<dbReference type="AlphaFoldDB" id="A0A8X6IW84"/>
<evidence type="ECO:0000256" key="1">
    <source>
        <dbReference type="SAM" id="MobiDB-lite"/>
    </source>
</evidence>
<gene>
    <name evidence="2" type="ORF">TNIN_83931</name>
</gene>
<dbReference type="EMBL" id="BMAV01027615">
    <property type="protein sequence ID" value="GFS60852.1"/>
    <property type="molecule type" value="Genomic_DNA"/>
</dbReference>
<feature type="region of interest" description="Disordered" evidence="1">
    <location>
        <begin position="1"/>
        <end position="142"/>
    </location>
</feature>
<feature type="compositionally biased region" description="Basic residues" evidence="1">
    <location>
        <begin position="75"/>
        <end position="86"/>
    </location>
</feature>
<feature type="compositionally biased region" description="Polar residues" evidence="1">
    <location>
        <begin position="90"/>
        <end position="109"/>
    </location>
</feature>
<dbReference type="Proteomes" id="UP000886998">
    <property type="component" value="Unassembled WGS sequence"/>
</dbReference>
<evidence type="ECO:0000313" key="2">
    <source>
        <dbReference type="EMBL" id="GFS60852.1"/>
    </source>
</evidence>
<feature type="compositionally biased region" description="Basic and acidic residues" evidence="1">
    <location>
        <begin position="19"/>
        <end position="36"/>
    </location>
</feature>
<keyword evidence="3" id="KW-1185">Reference proteome</keyword>